<proteinExistence type="predicted"/>
<evidence type="ECO:0000256" key="7">
    <source>
        <dbReference type="SAM" id="Phobius"/>
    </source>
</evidence>
<reference evidence="8 9" key="1">
    <citation type="submission" date="2021-03" db="EMBL/GenBank/DDBJ databases">
        <title>Whole genome shotgun sequence of Actinoplanes toevensis NBRC 105298.</title>
        <authorList>
            <person name="Komaki H."/>
            <person name="Tamura T."/>
        </authorList>
    </citation>
    <scope>NUCLEOTIDE SEQUENCE [LARGE SCALE GENOMIC DNA]</scope>
    <source>
        <strain evidence="8 9">NBRC 105298</strain>
    </source>
</reference>
<evidence type="ECO:0008006" key="10">
    <source>
        <dbReference type="Google" id="ProtNLM"/>
    </source>
</evidence>
<feature type="transmembrane region" description="Helical" evidence="7">
    <location>
        <begin position="271"/>
        <end position="292"/>
    </location>
</feature>
<evidence type="ECO:0000313" key="8">
    <source>
        <dbReference type="EMBL" id="GIM92235.1"/>
    </source>
</evidence>
<dbReference type="AlphaFoldDB" id="A0A919TAZ0"/>
<gene>
    <name evidence="8" type="ORF">Ato02nite_040280</name>
</gene>
<evidence type="ECO:0000256" key="4">
    <source>
        <dbReference type="ARBA" id="ARBA00022692"/>
    </source>
</evidence>
<evidence type="ECO:0000256" key="1">
    <source>
        <dbReference type="ARBA" id="ARBA00004141"/>
    </source>
</evidence>
<dbReference type="Pfam" id="PF01040">
    <property type="entry name" value="UbiA"/>
    <property type="match status" value="1"/>
</dbReference>
<dbReference type="GO" id="GO:0004659">
    <property type="term" value="F:prenyltransferase activity"/>
    <property type="evidence" value="ECO:0007669"/>
    <property type="project" value="InterPro"/>
</dbReference>
<name>A0A919TAZ0_9ACTN</name>
<dbReference type="EMBL" id="BOQN01000052">
    <property type="protein sequence ID" value="GIM92235.1"/>
    <property type="molecule type" value="Genomic_DNA"/>
</dbReference>
<keyword evidence="5 7" id="KW-1133">Transmembrane helix</keyword>
<evidence type="ECO:0000256" key="3">
    <source>
        <dbReference type="ARBA" id="ARBA00022428"/>
    </source>
</evidence>
<comment type="caution">
    <text evidence="8">The sequence shown here is derived from an EMBL/GenBank/DDBJ whole genome shotgun (WGS) entry which is preliminary data.</text>
</comment>
<sequence>MTTLSQRPVVLLVAVARPWFWPVSWVPAYLGTVLAGHAWLPARADTGRALVALLVLGPLIWGAVLAQNDLNDLPSDRENPRKATAPLVTGAVSAGRLRRWYYGTALAAVGAALVVGTLFVLGVAGVLLLGWAYSVPPLRLKARPGWDVAVNALVVGLVSPAAGWSITRDPWQFPWQFGLIGVLFAAALYVPTTVTDLTADTIAADTTFAVRFGARLAYRLGLVLWGAALVFSLLCAAVDVLVPRSTLIPQLVMAPVLFGAYAVLTRRPTIARLAVVSVLFGIPTAGFALAYVSL</sequence>
<dbReference type="InterPro" id="IPR044878">
    <property type="entry name" value="UbiA_sf"/>
</dbReference>
<evidence type="ECO:0000256" key="2">
    <source>
        <dbReference type="ARBA" id="ARBA00004863"/>
    </source>
</evidence>
<feature type="transmembrane region" description="Helical" evidence="7">
    <location>
        <begin position="47"/>
        <end position="66"/>
    </location>
</feature>
<keyword evidence="9" id="KW-1185">Reference proteome</keyword>
<dbReference type="GO" id="GO:0009234">
    <property type="term" value="P:menaquinone biosynthetic process"/>
    <property type="evidence" value="ECO:0007669"/>
    <property type="project" value="UniProtKB-KW"/>
</dbReference>
<dbReference type="Proteomes" id="UP000677082">
    <property type="component" value="Unassembled WGS sequence"/>
</dbReference>
<keyword evidence="6 7" id="KW-0472">Membrane</keyword>
<keyword evidence="3" id="KW-0474">Menaquinone biosynthesis</keyword>
<dbReference type="RefSeq" id="WP_213008116.1">
    <property type="nucleotide sequence ID" value="NZ_BOQN01000052.1"/>
</dbReference>
<dbReference type="InterPro" id="IPR026046">
    <property type="entry name" value="UBIAD1"/>
</dbReference>
<evidence type="ECO:0000256" key="6">
    <source>
        <dbReference type="ARBA" id="ARBA00023136"/>
    </source>
</evidence>
<feature type="transmembrane region" description="Helical" evidence="7">
    <location>
        <begin position="220"/>
        <end position="241"/>
    </location>
</feature>
<comment type="pathway">
    <text evidence="2">Quinol/quinone metabolism; menaquinone biosynthesis.</text>
</comment>
<organism evidence="8 9">
    <name type="scientific">Paractinoplanes toevensis</name>
    <dbReference type="NCBI Taxonomy" id="571911"/>
    <lineage>
        <taxon>Bacteria</taxon>
        <taxon>Bacillati</taxon>
        <taxon>Actinomycetota</taxon>
        <taxon>Actinomycetes</taxon>
        <taxon>Micromonosporales</taxon>
        <taxon>Micromonosporaceae</taxon>
        <taxon>Paractinoplanes</taxon>
    </lineage>
</organism>
<protein>
    <recommendedName>
        <fullName evidence="10">Chlorophyll synthase</fullName>
    </recommendedName>
</protein>
<evidence type="ECO:0000256" key="5">
    <source>
        <dbReference type="ARBA" id="ARBA00022989"/>
    </source>
</evidence>
<dbReference type="GO" id="GO:0016020">
    <property type="term" value="C:membrane"/>
    <property type="evidence" value="ECO:0007669"/>
    <property type="project" value="UniProtKB-SubCell"/>
</dbReference>
<feature type="transmembrane region" description="Helical" evidence="7">
    <location>
        <begin position="145"/>
        <end position="167"/>
    </location>
</feature>
<feature type="transmembrane region" description="Helical" evidence="7">
    <location>
        <begin position="20"/>
        <end position="40"/>
    </location>
</feature>
<evidence type="ECO:0000313" key="9">
    <source>
        <dbReference type="Proteomes" id="UP000677082"/>
    </source>
</evidence>
<feature type="transmembrane region" description="Helical" evidence="7">
    <location>
        <begin position="100"/>
        <end position="133"/>
    </location>
</feature>
<dbReference type="Gene3D" id="1.10.357.140">
    <property type="entry name" value="UbiA prenyltransferase"/>
    <property type="match status" value="1"/>
</dbReference>
<dbReference type="InterPro" id="IPR000537">
    <property type="entry name" value="UbiA_prenyltransferase"/>
</dbReference>
<feature type="transmembrane region" description="Helical" evidence="7">
    <location>
        <begin position="247"/>
        <end position="264"/>
    </location>
</feature>
<keyword evidence="4 7" id="KW-0812">Transmembrane</keyword>
<feature type="transmembrane region" description="Helical" evidence="7">
    <location>
        <begin position="173"/>
        <end position="190"/>
    </location>
</feature>
<accession>A0A919TAZ0</accession>
<comment type="subcellular location">
    <subcellularLocation>
        <location evidence="1">Membrane</location>
        <topology evidence="1">Multi-pass membrane protein</topology>
    </subcellularLocation>
</comment>
<dbReference type="CDD" id="cd13962">
    <property type="entry name" value="PT_UbiA_UBIAD1"/>
    <property type="match status" value="1"/>
</dbReference>